<name>A0AAJ5X0J3_9CAUL</name>
<dbReference type="AlphaFoldDB" id="A0AAJ5X0J3"/>
<protein>
    <submittedName>
        <fullName evidence="1">Uncharacterized protein</fullName>
    </submittedName>
</protein>
<evidence type="ECO:0000313" key="2">
    <source>
        <dbReference type="Proteomes" id="UP001213664"/>
    </source>
</evidence>
<dbReference type="EMBL" id="CP119326">
    <property type="protein sequence ID" value="WEK40764.1"/>
    <property type="molecule type" value="Genomic_DNA"/>
</dbReference>
<reference evidence="1" key="1">
    <citation type="submission" date="2023-03" db="EMBL/GenBank/DDBJ databases">
        <title>Andean soil-derived lignocellulolytic bacterial consortium as a source of novel taxa and putative plastic-active enzymes.</title>
        <authorList>
            <person name="Diaz-Garcia L."/>
            <person name="Chuvochina M."/>
            <person name="Feuerriegel G."/>
            <person name="Bunk B."/>
            <person name="Sproer C."/>
            <person name="Streit W.R."/>
            <person name="Rodriguez L.M."/>
            <person name="Overmann J."/>
            <person name="Jimenez D.J."/>
        </authorList>
    </citation>
    <scope>NUCLEOTIDE SEQUENCE</scope>
    <source>
        <strain evidence="1">MAG 833</strain>
    </source>
</reference>
<accession>A0AAJ5X0J3</accession>
<sequence length="126" mass="14917">MPAFERMSWHRRWLALDDAHKRQVEAWDRLNAHLERQPGWFALSEDYKAEVQRLCGLAEIEDRMRVIHRRLRRSLRALPKTPCRDLDGVVANLRVAERLLPPEENRIVHGLIVRAARDLVQIRDAQ</sequence>
<gene>
    <name evidence="1" type="ORF">P0Y50_03895</name>
</gene>
<organism evidence="1 2">
    <name type="scientific">Candidatus Brevundimonas colombiensis</name>
    <dbReference type="NCBI Taxonomy" id="3121376"/>
    <lineage>
        <taxon>Bacteria</taxon>
        <taxon>Pseudomonadati</taxon>
        <taxon>Pseudomonadota</taxon>
        <taxon>Alphaproteobacteria</taxon>
        <taxon>Caulobacterales</taxon>
        <taxon>Caulobacteraceae</taxon>
        <taxon>Brevundimonas</taxon>
    </lineage>
</organism>
<evidence type="ECO:0000313" key="1">
    <source>
        <dbReference type="EMBL" id="WEK40764.1"/>
    </source>
</evidence>
<dbReference type="Proteomes" id="UP001213664">
    <property type="component" value="Chromosome"/>
</dbReference>
<proteinExistence type="predicted"/>